<dbReference type="RefSeq" id="WP_274267027.1">
    <property type="nucleotide sequence ID" value="NZ_CP117880.1"/>
</dbReference>
<protein>
    <submittedName>
        <fullName evidence="1">DUF2490 domain-containing protein</fullName>
    </submittedName>
</protein>
<dbReference type="EMBL" id="CP117880">
    <property type="protein sequence ID" value="WDF68294.1"/>
    <property type="molecule type" value="Genomic_DNA"/>
</dbReference>
<organism evidence="1 2">
    <name type="scientific">Sphingobacterium oryzagri</name>
    <dbReference type="NCBI Taxonomy" id="3025669"/>
    <lineage>
        <taxon>Bacteria</taxon>
        <taxon>Pseudomonadati</taxon>
        <taxon>Bacteroidota</taxon>
        <taxon>Sphingobacteriia</taxon>
        <taxon>Sphingobacteriales</taxon>
        <taxon>Sphingobacteriaceae</taxon>
        <taxon>Sphingobacterium</taxon>
    </lineage>
</organism>
<keyword evidence="2" id="KW-1185">Reference proteome</keyword>
<gene>
    <name evidence="1" type="ORF">PQ465_18605</name>
</gene>
<evidence type="ECO:0000313" key="2">
    <source>
        <dbReference type="Proteomes" id="UP001221558"/>
    </source>
</evidence>
<accession>A0ABY7WLT8</accession>
<evidence type="ECO:0000313" key="1">
    <source>
        <dbReference type="EMBL" id="WDF68294.1"/>
    </source>
</evidence>
<sequence>MFYRVRLIVTLIIVLFALKSRAQHLQGWGIYFGSTTLKDRRFSLQHELQLRDYKLVGDHQQTLLRLGLQYQATSSVSFTLGYGYIYNEWEDTPNNPFSENRIYQEALIRHSWNILRIRHRFRTEERFTGNGFRGRARYCLFVDVPLTARQMQQGGLYFAAYDELFVNVLAPQTSLFDRNRLYGGLGLKVRDNLGVQLGYMRQHVGALPGTNHVLLSFHHQLKL</sequence>
<dbReference type="Pfam" id="PF10677">
    <property type="entry name" value="DUF2490"/>
    <property type="match status" value="1"/>
</dbReference>
<dbReference type="Proteomes" id="UP001221558">
    <property type="component" value="Chromosome"/>
</dbReference>
<proteinExistence type="predicted"/>
<dbReference type="InterPro" id="IPR019619">
    <property type="entry name" value="DUF2490"/>
</dbReference>
<reference evidence="1 2" key="1">
    <citation type="submission" date="2023-02" db="EMBL/GenBank/DDBJ databases">
        <title>Genome sequence of Sphingobacterium sp. KACC 22765.</title>
        <authorList>
            <person name="Kim S."/>
            <person name="Heo J."/>
            <person name="Kwon S.-W."/>
        </authorList>
    </citation>
    <scope>NUCLEOTIDE SEQUENCE [LARGE SCALE GENOMIC DNA]</scope>
    <source>
        <strain evidence="1 2">KACC 22765</strain>
    </source>
</reference>
<name>A0ABY7WLT8_9SPHI</name>